<reference evidence="3 4" key="1">
    <citation type="submission" date="2023-11" db="EMBL/GenBank/DDBJ databases">
        <title>Halocaridina rubra genome assembly.</title>
        <authorList>
            <person name="Smith C."/>
        </authorList>
    </citation>
    <scope>NUCLEOTIDE SEQUENCE [LARGE SCALE GENOMIC DNA]</scope>
    <source>
        <strain evidence="3">EP-1</strain>
        <tissue evidence="3">Whole</tissue>
    </source>
</reference>
<dbReference type="EMBL" id="JAXCGZ010014381">
    <property type="protein sequence ID" value="KAK7071516.1"/>
    <property type="molecule type" value="Genomic_DNA"/>
</dbReference>
<gene>
    <name evidence="3" type="ORF">SK128_014843</name>
</gene>
<comment type="caution">
    <text evidence="3">The sequence shown here is derived from an EMBL/GenBank/DDBJ whole genome shotgun (WGS) entry which is preliminary data.</text>
</comment>
<feature type="region of interest" description="Disordered" evidence="1">
    <location>
        <begin position="152"/>
        <end position="171"/>
    </location>
</feature>
<dbReference type="AlphaFoldDB" id="A0AAN8WW60"/>
<feature type="signal peptide" evidence="2">
    <location>
        <begin position="1"/>
        <end position="17"/>
    </location>
</feature>
<evidence type="ECO:0000256" key="1">
    <source>
        <dbReference type="SAM" id="MobiDB-lite"/>
    </source>
</evidence>
<name>A0AAN8WW60_HALRR</name>
<evidence type="ECO:0000256" key="2">
    <source>
        <dbReference type="SAM" id="SignalP"/>
    </source>
</evidence>
<dbReference type="Proteomes" id="UP001381693">
    <property type="component" value="Unassembled WGS sequence"/>
</dbReference>
<evidence type="ECO:0000313" key="4">
    <source>
        <dbReference type="Proteomes" id="UP001381693"/>
    </source>
</evidence>
<proteinExistence type="predicted"/>
<organism evidence="3 4">
    <name type="scientific">Halocaridina rubra</name>
    <name type="common">Hawaiian red shrimp</name>
    <dbReference type="NCBI Taxonomy" id="373956"/>
    <lineage>
        <taxon>Eukaryota</taxon>
        <taxon>Metazoa</taxon>
        <taxon>Ecdysozoa</taxon>
        <taxon>Arthropoda</taxon>
        <taxon>Crustacea</taxon>
        <taxon>Multicrustacea</taxon>
        <taxon>Malacostraca</taxon>
        <taxon>Eumalacostraca</taxon>
        <taxon>Eucarida</taxon>
        <taxon>Decapoda</taxon>
        <taxon>Pleocyemata</taxon>
        <taxon>Caridea</taxon>
        <taxon>Atyoidea</taxon>
        <taxon>Atyidae</taxon>
        <taxon>Halocaridina</taxon>
    </lineage>
</organism>
<protein>
    <submittedName>
        <fullName evidence="3">Uncharacterized protein</fullName>
    </submittedName>
</protein>
<sequence length="192" mass="19493">MKGFLITVSAILALAHAAPQGVEFTAKEYEALQQVLGNRVPVAIQSAIRVLAGVESNPTDFYVLRLNGLGSPVARTGTAVSRTGAAAAAATVTAEDAAPATAEAAAPAAAAAAAIPVARTGVAAVAEEEDPAAVEEAANAVAAIEEEAEATAVEAARRKRQQDSSDEEEPTIYATELAFGLSALGNLYARRH</sequence>
<evidence type="ECO:0000313" key="3">
    <source>
        <dbReference type="EMBL" id="KAK7071516.1"/>
    </source>
</evidence>
<accession>A0AAN8WW60</accession>
<feature type="chain" id="PRO_5042893096" evidence="2">
    <location>
        <begin position="18"/>
        <end position="192"/>
    </location>
</feature>
<keyword evidence="2" id="KW-0732">Signal</keyword>
<keyword evidence="4" id="KW-1185">Reference proteome</keyword>